<dbReference type="RefSeq" id="WP_013690439.1">
    <property type="nucleotide sequence ID" value="NC_015376.1"/>
</dbReference>
<dbReference type="PANTHER" id="PTHR34218:SF3">
    <property type="entry name" value="ACYL-HOMOSERINE LACTONE ACYLASE PVDQ"/>
    <property type="match status" value="1"/>
</dbReference>
<feature type="signal peptide" evidence="6">
    <location>
        <begin position="1"/>
        <end position="36"/>
    </location>
</feature>
<name>F2LPS3_BURGS</name>
<feature type="compositionally biased region" description="Low complexity" evidence="5">
    <location>
        <begin position="228"/>
        <end position="242"/>
    </location>
</feature>
<dbReference type="Proteomes" id="UP000008316">
    <property type="component" value="Chromosome 2"/>
</dbReference>
<gene>
    <name evidence="7" type="ordered locus">bgla_2g16700</name>
</gene>
<keyword evidence="7" id="KW-0812">Transmembrane</keyword>
<keyword evidence="7" id="KW-0472">Membrane</keyword>
<evidence type="ECO:0000256" key="4">
    <source>
        <dbReference type="ARBA" id="ARBA00023145"/>
    </source>
</evidence>
<comment type="similarity">
    <text evidence="1">Belongs to the peptidase S45 family.</text>
</comment>
<keyword evidence="2 6" id="KW-0732">Signal</keyword>
<dbReference type="InterPro" id="IPR043147">
    <property type="entry name" value="Penicillin_amidase_A-knob"/>
</dbReference>
<dbReference type="HOGENOM" id="CLU_017615_0_0_4"/>
<evidence type="ECO:0000256" key="3">
    <source>
        <dbReference type="ARBA" id="ARBA00022801"/>
    </source>
</evidence>
<dbReference type="MEROPS" id="S45.004"/>
<reference evidence="7 8" key="1">
    <citation type="journal article" date="2011" name="J. Bacteriol.">
        <title>Complete genome sequence of Burkholderia gladioli BSR3.</title>
        <authorList>
            <person name="Seo Y.S."/>
            <person name="Lim J."/>
            <person name="Choi B.S."/>
            <person name="Kim H."/>
            <person name="Goo E."/>
            <person name="Lee B."/>
            <person name="Lim J.S."/>
            <person name="Choi I.Y."/>
            <person name="Moon J.S."/>
            <person name="Kim J."/>
            <person name="Hwang I."/>
        </authorList>
    </citation>
    <scope>NUCLEOTIDE SEQUENCE [LARGE SCALE GENOMIC DNA]</scope>
    <source>
        <strain evidence="7 8">BSR3</strain>
    </source>
</reference>
<keyword evidence="8" id="KW-1185">Reference proteome</keyword>
<dbReference type="Gene3D" id="1.10.1400.10">
    <property type="match status" value="1"/>
</dbReference>
<dbReference type="InterPro" id="IPR043146">
    <property type="entry name" value="Penicillin_amidase_N_B-knob"/>
</dbReference>
<proteinExistence type="inferred from homology"/>
<evidence type="ECO:0000313" key="7">
    <source>
        <dbReference type="EMBL" id="AEA64112.1"/>
    </source>
</evidence>
<dbReference type="Pfam" id="PF01804">
    <property type="entry name" value="Penicil_amidase"/>
    <property type="match status" value="1"/>
</dbReference>
<dbReference type="GO" id="GO:0017000">
    <property type="term" value="P:antibiotic biosynthetic process"/>
    <property type="evidence" value="ECO:0007669"/>
    <property type="project" value="InterPro"/>
</dbReference>
<dbReference type="InterPro" id="IPR029055">
    <property type="entry name" value="Ntn_hydrolases_N"/>
</dbReference>
<dbReference type="InterPro" id="IPR023343">
    <property type="entry name" value="Penicillin_amidase_dom1"/>
</dbReference>
<keyword evidence="3" id="KW-0378">Hydrolase</keyword>
<sequence length="891" mass="94991">MFLSVSTKRRGLIGRSRRLLRHGLAALAFTAGLTGAAAIAGCAAAPSSTGATRVEAGGGDTVLIRRTADGIPHIEAGDWEALGYGYGYAQASDNLCTMAEAFVTYRGERSRYFGAQGKPAARSTLGEPTNLDSDFFFRLADSAGSIERYRDSQSERFRQLVRGFAAGYDRYLGELRAGGAPGRHLACRAAPWLADITDADIYRRLNAANLAGGEARFVEAIANAHPPAAAQAAQPSARQPASRPVPQPVSPAASQPALQPAPHAARDTVALALAGLDPDQLHVGGHYGIGSNGMAFGRDATGGEPILFGNPHWFWSGPDRFYQAQLTIPGQLDVSGASFLGVPVIMIGFNDEVAWTHTVSGARRFGVFQLRLADDDPTQYLIDGRRVAMRPVTLTVPVRQPDGTLGGVTRTLYTTEYGPVVDLSSWSPALGWTRGQAFALRDVNRDNHRIFQTFLDFGRAGSLDAFVATLKTSAAMPWVNTLVVGRRQPEVWYADVGNVPDVPDALADRCTTPLGKVVDAKLPGVPFLDGSRAACAWRGDAAAVQRGSMPAAAMPMLVRRDFVANMNNSYWLANPAAPLTGFPRVMGIGVAPLDLRARLGLQLAGQAAAPDAAPEQGAARKPLTAAEVRRFTLEGDTLAAALFKRPVLDQVCAARRIKVARDPLSGASFTPPRTVENADACRILRAWNGAAERDARGAYLWDRFWERAQKIDAGKLYAKPFDPADPLHTPAGIRAGEPAVAEAFGAAILAVGEAGYALDATRGETLYLTRDGVPVPLYGGCSGLGYFASICHYGESRANAPISADTVGGNSYLQVVSFDAHGADAHTLLAHSESDDPASPHFADGTRRYAARRWLRVPFDEHEIAADPQLQVTRLTMPAAPDRSRPATAVR</sequence>
<feature type="chain" id="PRO_5003286013" evidence="6">
    <location>
        <begin position="37"/>
        <end position="891"/>
    </location>
</feature>
<organism evidence="7 8">
    <name type="scientific">Burkholderia gladioli (strain BSR3)</name>
    <dbReference type="NCBI Taxonomy" id="999541"/>
    <lineage>
        <taxon>Bacteria</taxon>
        <taxon>Pseudomonadati</taxon>
        <taxon>Pseudomonadota</taxon>
        <taxon>Betaproteobacteria</taxon>
        <taxon>Burkholderiales</taxon>
        <taxon>Burkholderiaceae</taxon>
        <taxon>Burkholderia</taxon>
    </lineage>
</organism>
<dbReference type="KEGG" id="bgd:bgla_2g16700"/>
<evidence type="ECO:0000256" key="5">
    <source>
        <dbReference type="SAM" id="MobiDB-lite"/>
    </source>
</evidence>
<dbReference type="EMBL" id="CP002600">
    <property type="protein sequence ID" value="AEA64112.1"/>
    <property type="molecule type" value="Genomic_DNA"/>
</dbReference>
<dbReference type="SUPFAM" id="SSF56235">
    <property type="entry name" value="N-terminal nucleophile aminohydrolases (Ntn hydrolases)"/>
    <property type="match status" value="1"/>
</dbReference>
<dbReference type="Gene3D" id="3.60.20.10">
    <property type="entry name" value="Glutamine Phosphoribosylpyrophosphate, subunit 1, domain 1"/>
    <property type="match status" value="1"/>
</dbReference>
<dbReference type="GO" id="GO:0016811">
    <property type="term" value="F:hydrolase activity, acting on carbon-nitrogen (but not peptide) bonds, in linear amides"/>
    <property type="evidence" value="ECO:0007669"/>
    <property type="project" value="InterPro"/>
</dbReference>
<evidence type="ECO:0000256" key="2">
    <source>
        <dbReference type="ARBA" id="ARBA00022729"/>
    </source>
</evidence>
<dbReference type="PANTHER" id="PTHR34218">
    <property type="entry name" value="PEPTIDASE S45 PENICILLIN AMIDASE"/>
    <property type="match status" value="1"/>
</dbReference>
<keyword evidence="4" id="KW-0865">Zymogen</keyword>
<feature type="compositionally biased region" description="Low complexity" evidence="5">
    <location>
        <begin position="250"/>
        <end position="261"/>
    </location>
</feature>
<feature type="region of interest" description="Disordered" evidence="5">
    <location>
        <begin position="228"/>
        <end position="261"/>
    </location>
</feature>
<dbReference type="eggNOG" id="COG2366">
    <property type="taxonomic scope" value="Bacteria"/>
</dbReference>
<dbReference type="InterPro" id="IPR002692">
    <property type="entry name" value="S45"/>
</dbReference>
<dbReference type="STRING" id="999541.bgla_2g16700"/>
<accession>F2LPS3</accession>
<evidence type="ECO:0000256" key="6">
    <source>
        <dbReference type="SAM" id="SignalP"/>
    </source>
</evidence>
<dbReference type="Gene3D" id="2.30.120.10">
    <property type="match status" value="1"/>
</dbReference>
<dbReference type="AlphaFoldDB" id="F2LPS3"/>
<evidence type="ECO:0000256" key="1">
    <source>
        <dbReference type="ARBA" id="ARBA00006586"/>
    </source>
</evidence>
<dbReference type="Gene3D" id="1.10.439.10">
    <property type="entry name" value="Penicillin Amidohydrolase, domain 1"/>
    <property type="match status" value="1"/>
</dbReference>
<evidence type="ECO:0000313" key="8">
    <source>
        <dbReference type="Proteomes" id="UP000008316"/>
    </source>
</evidence>
<protein>
    <submittedName>
        <fullName evidence="7">Probable aculeacin a acylase transmembrane protein</fullName>
    </submittedName>
</protein>